<name>A0A0G4MU62_VERLO</name>
<dbReference type="EMBL" id="CVQI01030668">
    <property type="protein sequence ID" value="CRK37811.1"/>
    <property type="molecule type" value="Genomic_DNA"/>
</dbReference>
<evidence type="ECO:0000313" key="1">
    <source>
        <dbReference type="EMBL" id="CRK37811.1"/>
    </source>
</evidence>
<protein>
    <submittedName>
        <fullName evidence="1">Uncharacterized protein</fullName>
    </submittedName>
</protein>
<sequence length="152" mass="16044">MQRHQILKLDPGSFPAGRLVRSRAGSLLLGALGEESLALLHPCRRQAWAAVGVAIVALLRALGPTAWAAASATALAARGPARLGLARRWTLDAAATRRPSGFGAAAAAEWSRADDRRARNRGSWAVLAPPTGWRVDLKTGRENALVLLEPGC</sequence>
<organism evidence="1 2">
    <name type="scientific">Verticillium longisporum</name>
    <name type="common">Verticillium dahliae var. longisporum</name>
    <dbReference type="NCBI Taxonomy" id="100787"/>
    <lineage>
        <taxon>Eukaryota</taxon>
        <taxon>Fungi</taxon>
        <taxon>Dikarya</taxon>
        <taxon>Ascomycota</taxon>
        <taxon>Pezizomycotina</taxon>
        <taxon>Sordariomycetes</taxon>
        <taxon>Hypocreomycetidae</taxon>
        <taxon>Glomerellales</taxon>
        <taxon>Plectosphaerellaceae</taxon>
        <taxon>Verticillium</taxon>
    </lineage>
</organism>
<evidence type="ECO:0000313" key="2">
    <source>
        <dbReference type="Proteomes" id="UP000045706"/>
    </source>
</evidence>
<accession>A0A0G4MU62</accession>
<gene>
    <name evidence="1" type="ORF">BN1723_015241</name>
</gene>
<dbReference type="AlphaFoldDB" id="A0A0G4MU62"/>
<proteinExistence type="predicted"/>
<reference evidence="2" key="1">
    <citation type="submission" date="2015-05" db="EMBL/GenBank/DDBJ databases">
        <authorList>
            <person name="Fogelqvist Johan"/>
        </authorList>
    </citation>
    <scope>NUCLEOTIDE SEQUENCE [LARGE SCALE GENOMIC DNA]</scope>
</reference>
<dbReference type="Proteomes" id="UP000045706">
    <property type="component" value="Unassembled WGS sequence"/>
</dbReference>